<feature type="transmembrane region" description="Helical" evidence="4">
    <location>
        <begin position="581"/>
        <end position="601"/>
    </location>
</feature>
<keyword evidence="4" id="KW-1133">Transmembrane helix</keyword>
<feature type="compositionally biased region" description="Polar residues" evidence="3">
    <location>
        <begin position="167"/>
        <end position="176"/>
    </location>
</feature>
<keyword evidence="6" id="KW-1185">Reference proteome</keyword>
<feature type="region of interest" description="Disordered" evidence="3">
    <location>
        <begin position="124"/>
        <end position="202"/>
    </location>
</feature>
<dbReference type="Pfam" id="PF03323">
    <property type="entry name" value="GerA"/>
    <property type="match status" value="1"/>
</dbReference>
<keyword evidence="4" id="KW-0812">Transmembrane</keyword>
<evidence type="ECO:0000256" key="4">
    <source>
        <dbReference type="SAM" id="Phobius"/>
    </source>
</evidence>
<feature type="compositionally biased region" description="Basic and acidic residues" evidence="3">
    <location>
        <begin position="63"/>
        <end position="96"/>
    </location>
</feature>
<dbReference type="Proteomes" id="UP000609346">
    <property type="component" value="Unassembled WGS sequence"/>
</dbReference>
<comment type="similarity">
    <text evidence="1">Belongs to the GerABKA family.</text>
</comment>
<comment type="caution">
    <text evidence="5">The sequence shown here is derived from an EMBL/GenBank/DDBJ whole genome shotgun (WGS) entry which is preliminary data.</text>
</comment>
<evidence type="ECO:0000256" key="3">
    <source>
        <dbReference type="SAM" id="MobiDB-lite"/>
    </source>
</evidence>
<feature type="compositionally biased region" description="Basic and acidic residues" evidence="3">
    <location>
        <begin position="182"/>
        <end position="198"/>
    </location>
</feature>
<evidence type="ECO:0000256" key="2">
    <source>
        <dbReference type="ARBA" id="ARBA00023136"/>
    </source>
</evidence>
<dbReference type="InterPro" id="IPR004995">
    <property type="entry name" value="Spore_Ger"/>
</dbReference>
<protein>
    <submittedName>
        <fullName evidence="5">Spore germination protein</fullName>
    </submittedName>
</protein>
<name>A0ABR8MS42_9BACL</name>
<dbReference type="EMBL" id="JACXZA010000002">
    <property type="protein sequence ID" value="MBD3918738.1"/>
    <property type="molecule type" value="Genomic_DNA"/>
</dbReference>
<dbReference type="InterPro" id="IPR050768">
    <property type="entry name" value="UPF0353/GerABKA_families"/>
</dbReference>
<feature type="transmembrane region" description="Helical" evidence="4">
    <location>
        <begin position="554"/>
        <end position="575"/>
    </location>
</feature>
<dbReference type="PANTHER" id="PTHR22550">
    <property type="entry name" value="SPORE GERMINATION PROTEIN"/>
    <property type="match status" value="1"/>
</dbReference>
<evidence type="ECO:0000313" key="6">
    <source>
        <dbReference type="Proteomes" id="UP000609346"/>
    </source>
</evidence>
<evidence type="ECO:0000256" key="1">
    <source>
        <dbReference type="ARBA" id="ARBA00005278"/>
    </source>
</evidence>
<feature type="region of interest" description="Disordered" evidence="3">
    <location>
        <begin position="1"/>
        <end position="97"/>
    </location>
</feature>
<feature type="compositionally biased region" description="Basic and acidic residues" evidence="3">
    <location>
        <begin position="33"/>
        <end position="45"/>
    </location>
</feature>
<evidence type="ECO:0000313" key="5">
    <source>
        <dbReference type="EMBL" id="MBD3918738.1"/>
    </source>
</evidence>
<keyword evidence="2 4" id="KW-0472">Membrane</keyword>
<dbReference type="PANTHER" id="PTHR22550:SF9">
    <property type="entry name" value="STAGE V SPORULATION PROTEIN AF"/>
    <property type="match status" value="1"/>
</dbReference>
<accession>A0ABR8MS42</accession>
<organism evidence="5 6">
    <name type="scientific">Paenibacillus terricola</name>
    <dbReference type="NCBI Taxonomy" id="2763503"/>
    <lineage>
        <taxon>Bacteria</taxon>
        <taxon>Bacillati</taxon>
        <taxon>Bacillota</taxon>
        <taxon>Bacilli</taxon>
        <taxon>Bacillales</taxon>
        <taxon>Paenibacillaceae</taxon>
        <taxon>Paenibacillus</taxon>
    </lineage>
</organism>
<feature type="compositionally biased region" description="Basic and acidic residues" evidence="3">
    <location>
        <begin position="151"/>
        <end position="163"/>
    </location>
</feature>
<proteinExistence type="inferred from homology"/>
<reference evidence="5 6" key="1">
    <citation type="submission" date="2020-09" db="EMBL/GenBank/DDBJ databases">
        <title>Paenibacillus sp. strain PR3 16S rRNA gene Genome sequencing and assembly.</title>
        <authorList>
            <person name="Kim J."/>
        </authorList>
    </citation>
    <scope>NUCLEOTIDE SEQUENCE [LARGE SCALE GENOMIC DNA]</scope>
    <source>
        <strain evidence="5 6">PR3</strain>
    </source>
</reference>
<feature type="transmembrane region" description="Helical" evidence="4">
    <location>
        <begin position="608"/>
        <end position="631"/>
    </location>
</feature>
<feature type="transmembrane region" description="Helical" evidence="4">
    <location>
        <begin position="486"/>
        <end position="507"/>
    </location>
</feature>
<gene>
    <name evidence="5" type="ORF">H8B09_08250</name>
</gene>
<sequence length="685" mass="77003">MRNRDRQTPDDQTFIIPEMITMMEELEDEDSIDHDSAPRSMHSRDDESDEDLTAVIEEISEPPVREAKPKAERGAVAPSDHRDPHNGESGKKRVSQEDLDIELLSLIKDKQRLHQLLSAELVSKEPAVHNSQSAQQGGEDKQHKAANRNGESSHGDHGGHSDHAGQTAHSSQQHGGNPNKGKKQEHNKLQHSDPHGDQQEQFEPIPASIDGYLKKLEDAGFHTSFDIVVREMTLGDKRTSLFFYNGLVKDTVLTDVLTRLTYLQPESISTNAVHDFLHYYVPAVQVKAVDKWNDMMIEVMSGASAFYIDGEDKAIIIDAKAFPARGPEEPSLERVVRGARDGFVETLMVNVSLVRRRLRDPMLRYEIVRVGERTQTDVCIAYVEDITDPELIESIRDKIKQVKLDGLPLADKQLEEATVKRGWNPYPLVRYSERPDVVAAHLLEGNVAVFVDTSPSVMLLPTTFFDLVQHAEENRQTPFMGTYLRWVRFIGIMASLFLLPIWFLFVLEPSLKPAALDFIGPTKMAKIPMVVQFLLAELGVDLLRMAAVHTPTPLATAMSLIAAIMIGDIAVSTGLFINEVILYMAIAAVGMFATPSYELGLANRIVRILLIVCVASFKVPGFVIATTLVMLILSMERSFNRPYMWPFIPFDLKAMINIIVRPPVLYNRTRPNLLRPKQRDKMPRT</sequence>